<dbReference type="GO" id="GO:0008484">
    <property type="term" value="F:sulfuric ester hydrolase activity"/>
    <property type="evidence" value="ECO:0007669"/>
    <property type="project" value="TreeGrafter"/>
</dbReference>
<dbReference type="InterPro" id="IPR000917">
    <property type="entry name" value="Sulfatase_N"/>
</dbReference>
<reference evidence="4" key="1">
    <citation type="journal article" date="2014" name="Front. Microbiol.">
        <title>High frequency of phylogenetically diverse reductive dehalogenase-homologous genes in deep subseafloor sedimentary metagenomes.</title>
        <authorList>
            <person name="Kawai M."/>
            <person name="Futagami T."/>
            <person name="Toyoda A."/>
            <person name="Takaki Y."/>
            <person name="Nishi S."/>
            <person name="Hori S."/>
            <person name="Arai W."/>
            <person name="Tsubouchi T."/>
            <person name="Morono Y."/>
            <person name="Uchiyama I."/>
            <person name="Ito T."/>
            <person name="Fujiyama A."/>
            <person name="Inagaki F."/>
            <person name="Takami H."/>
        </authorList>
    </citation>
    <scope>NUCLEOTIDE SEQUENCE</scope>
    <source>
        <strain evidence="4">Expedition CK06-06</strain>
    </source>
</reference>
<protein>
    <recommendedName>
        <fullName evidence="3">Sulfatase N-terminal domain-containing protein</fullName>
    </recommendedName>
</protein>
<dbReference type="AlphaFoldDB" id="X1B0E0"/>
<keyword evidence="2" id="KW-0378">Hydrolase</keyword>
<keyword evidence="1" id="KW-0479">Metal-binding</keyword>
<feature type="domain" description="Sulfatase N-terminal" evidence="3">
    <location>
        <begin position="4"/>
        <end position="108"/>
    </location>
</feature>
<dbReference type="PANTHER" id="PTHR45953">
    <property type="entry name" value="IDURONATE 2-SULFATASE"/>
    <property type="match status" value="1"/>
</dbReference>
<dbReference type="Gene3D" id="3.40.720.10">
    <property type="entry name" value="Alkaline Phosphatase, subunit A"/>
    <property type="match status" value="1"/>
</dbReference>
<name>X1B0E0_9ZZZZ</name>
<sequence>MEQKNFLFITTDQWRAECLSVLGHPTVKTPNLDNLAADGVLFRNHFAQCIPCGPSRASIFTGMYLQNHRSLENGVPLDARHTNIALEFGKLGYKPALVGYTDTTPDPRLYPSHDPRLKTYEGILPGFNCLAMSSENYNCVFVLTGLFEKCYDPADIFVNLCH</sequence>
<evidence type="ECO:0000313" key="4">
    <source>
        <dbReference type="EMBL" id="GAG89144.1"/>
    </source>
</evidence>
<dbReference type="EMBL" id="BART01010497">
    <property type="protein sequence ID" value="GAG89144.1"/>
    <property type="molecule type" value="Genomic_DNA"/>
</dbReference>
<dbReference type="PANTHER" id="PTHR45953:SF1">
    <property type="entry name" value="IDURONATE 2-SULFATASE"/>
    <property type="match status" value="1"/>
</dbReference>
<organism evidence="4">
    <name type="scientific">marine sediment metagenome</name>
    <dbReference type="NCBI Taxonomy" id="412755"/>
    <lineage>
        <taxon>unclassified sequences</taxon>
        <taxon>metagenomes</taxon>
        <taxon>ecological metagenomes</taxon>
    </lineage>
</organism>
<evidence type="ECO:0000256" key="2">
    <source>
        <dbReference type="ARBA" id="ARBA00022801"/>
    </source>
</evidence>
<gene>
    <name evidence="4" type="ORF">S01H4_22791</name>
</gene>
<evidence type="ECO:0000256" key="1">
    <source>
        <dbReference type="ARBA" id="ARBA00022723"/>
    </source>
</evidence>
<evidence type="ECO:0000259" key="3">
    <source>
        <dbReference type="Pfam" id="PF00884"/>
    </source>
</evidence>
<dbReference type="GO" id="GO:0005737">
    <property type="term" value="C:cytoplasm"/>
    <property type="evidence" value="ECO:0007669"/>
    <property type="project" value="TreeGrafter"/>
</dbReference>
<proteinExistence type="predicted"/>
<dbReference type="GO" id="GO:0046872">
    <property type="term" value="F:metal ion binding"/>
    <property type="evidence" value="ECO:0007669"/>
    <property type="project" value="UniProtKB-KW"/>
</dbReference>
<dbReference type="SUPFAM" id="SSF53649">
    <property type="entry name" value="Alkaline phosphatase-like"/>
    <property type="match status" value="1"/>
</dbReference>
<dbReference type="Pfam" id="PF00884">
    <property type="entry name" value="Sulfatase"/>
    <property type="match status" value="1"/>
</dbReference>
<accession>X1B0E0</accession>
<dbReference type="InterPro" id="IPR017850">
    <property type="entry name" value="Alkaline_phosphatase_core_sf"/>
</dbReference>
<comment type="caution">
    <text evidence="4">The sequence shown here is derived from an EMBL/GenBank/DDBJ whole genome shotgun (WGS) entry which is preliminary data.</text>
</comment>